<evidence type="ECO:0000313" key="8">
    <source>
        <dbReference type="Proteomes" id="UP000240957"/>
    </source>
</evidence>
<keyword evidence="5" id="KW-0812">Transmembrane</keyword>
<evidence type="ECO:0000256" key="2">
    <source>
        <dbReference type="ARBA" id="ARBA00023136"/>
    </source>
</evidence>
<evidence type="ECO:0000256" key="5">
    <source>
        <dbReference type="SAM" id="Phobius"/>
    </source>
</evidence>
<sequence>MEMDLISLLKERVTPIVLKGESTYLTEKSTALAEFFPFVLTVLKAKPSLISLFQNNLNPRLDDLFNTHSALKEQYLDSVSQHVPHGEIENVLNRSIPATLNVLEDEAGSHDPAVIQHFLEQNYDAISAGLAPWARGILAALGLGTLAATANTTSQAVPPVTPTPVVEEKKKSNFWAALIALLILLFLAFWLLRSCKTEEPTPVTNSTMTSSSQQPAYFQISTDQAGALVTCQAKIGDANYIDILQKEVKQIFSHQNGCGVDSSNNFNAALVDQNALVSVLKLLKGVPNVNLVWTGNQISLQGADTASLKALADKITPLVKDVQVVVGEAASLDEGAAVTSSIDKAKAALSNIDPNQVRPLDIATALNLQIINFATASAEIPDVNKSVLDQAAALMNKVPNVQLVVKGYTDSTGNAEANKALSQKRAKSVVDYLVAKGVDPSKLQAQGFGQDQPVADNATKEGQFKNRRIEFEVINTETGTVREVDNNGVEEKTQ</sequence>
<evidence type="ECO:0000259" key="6">
    <source>
        <dbReference type="PROSITE" id="PS51123"/>
    </source>
</evidence>
<protein>
    <submittedName>
        <fullName evidence="7">OmpA family protein</fullName>
    </submittedName>
</protein>
<dbReference type="InterPro" id="IPR050330">
    <property type="entry name" value="Bact_OuterMem_StrucFunc"/>
</dbReference>
<dbReference type="CDD" id="cd07185">
    <property type="entry name" value="OmpA_C-like"/>
    <property type="match status" value="1"/>
</dbReference>
<keyword evidence="3" id="KW-0998">Cell outer membrane</keyword>
<comment type="subcellular location">
    <subcellularLocation>
        <location evidence="1">Cell outer membrane</location>
    </subcellularLocation>
</comment>
<keyword evidence="2 4" id="KW-0472">Membrane</keyword>
<accession>A0A371YQY3</accession>
<evidence type="ECO:0000256" key="3">
    <source>
        <dbReference type="ARBA" id="ARBA00023237"/>
    </source>
</evidence>
<comment type="caution">
    <text evidence="7">The sequence shown here is derived from an EMBL/GenBank/DDBJ whole genome shotgun (WGS) entry which is preliminary data.</text>
</comment>
<dbReference type="SUPFAM" id="SSF103088">
    <property type="entry name" value="OmpA-like"/>
    <property type="match status" value="1"/>
</dbReference>
<dbReference type="OrthoDB" id="9782229at2"/>
<gene>
    <name evidence="7" type="ORF">C9E89_009180</name>
</gene>
<dbReference type="PROSITE" id="PS01068">
    <property type="entry name" value="OMPA_1"/>
    <property type="match status" value="1"/>
</dbReference>
<proteinExistence type="predicted"/>
<dbReference type="InterPro" id="IPR006690">
    <property type="entry name" value="OMPA-like_CS"/>
</dbReference>
<dbReference type="AlphaFoldDB" id="A0A371YQY3"/>
<dbReference type="InterPro" id="IPR006664">
    <property type="entry name" value="OMP_bac"/>
</dbReference>
<feature type="domain" description="OmpA-like" evidence="6">
    <location>
        <begin position="360"/>
        <end position="477"/>
    </location>
</feature>
<dbReference type="GO" id="GO:0009279">
    <property type="term" value="C:cell outer membrane"/>
    <property type="evidence" value="ECO:0007669"/>
    <property type="project" value="UniProtKB-SubCell"/>
</dbReference>
<organism evidence="7 8">
    <name type="scientific">Acinetobacter sichuanensis</name>
    <dbReference type="NCBI Taxonomy" id="2136183"/>
    <lineage>
        <taxon>Bacteria</taxon>
        <taxon>Pseudomonadati</taxon>
        <taxon>Pseudomonadota</taxon>
        <taxon>Gammaproteobacteria</taxon>
        <taxon>Moraxellales</taxon>
        <taxon>Moraxellaceae</taxon>
        <taxon>Acinetobacter</taxon>
    </lineage>
</organism>
<dbReference type="InterPro" id="IPR006665">
    <property type="entry name" value="OmpA-like"/>
</dbReference>
<dbReference type="InterPro" id="IPR036737">
    <property type="entry name" value="OmpA-like_sf"/>
</dbReference>
<dbReference type="PANTHER" id="PTHR30329">
    <property type="entry name" value="STATOR ELEMENT OF FLAGELLAR MOTOR COMPLEX"/>
    <property type="match status" value="1"/>
</dbReference>
<dbReference type="PRINTS" id="PR01021">
    <property type="entry name" value="OMPADOMAIN"/>
</dbReference>
<keyword evidence="5" id="KW-1133">Transmembrane helix</keyword>
<dbReference type="Gene3D" id="3.30.1330.60">
    <property type="entry name" value="OmpA-like domain"/>
    <property type="match status" value="1"/>
</dbReference>
<feature type="transmembrane region" description="Helical" evidence="5">
    <location>
        <begin position="174"/>
        <end position="192"/>
    </location>
</feature>
<name>A0A371YQY3_9GAMM</name>
<dbReference type="Proteomes" id="UP000240957">
    <property type="component" value="Unassembled WGS sequence"/>
</dbReference>
<evidence type="ECO:0000313" key="7">
    <source>
        <dbReference type="EMBL" id="RFC83862.1"/>
    </source>
</evidence>
<evidence type="ECO:0000256" key="4">
    <source>
        <dbReference type="PROSITE-ProRule" id="PRU00473"/>
    </source>
</evidence>
<dbReference type="PANTHER" id="PTHR30329:SF21">
    <property type="entry name" value="LIPOPROTEIN YIAD-RELATED"/>
    <property type="match status" value="1"/>
</dbReference>
<dbReference type="PROSITE" id="PS51123">
    <property type="entry name" value="OMPA_2"/>
    <property type="match status" value="1"/>
</dbReference>
<dbReference type="EMBL" id="PYIX02000012">
    <property type="protein sequence ID" value="RFC83862.1"/>
    <property type="molecule type" value="Genomic_DNA"/>
</dbReference>
<dbReference type="Pfam" id="PF00691">
    <property type="entry name" value="OmpA"/>
    <property type="match status" value="1"/>
</dbReference>
<reference evidence="7 8" key="1">
    <citation type="submission" date="2018-08" db="EMBL/GenBank/DDBJ databases">
        <title>The draft genome of Acinetobacter sichuanensis strain WCHAc060041.</title>
        <authorList>
            <person name="Qin J."/>
            <person name="Feng Y."/>
            <person name="Zong Z."/>
        </authorList>
    </citation>
    <scope>NUCLEOTIDE SEQUENCE [LARGE SCALE GENOMIC DNA]</scope>
    <source>
        <strain evidence="7 8">WCHAc060041</strain>
    </source>
</reference>
<evidence type="ECO:0000256" key="1">
    <source>
        <dbReference type="ARBA" id="ARBA00004442"/>
    </source>
</evidence>